<evidence type="ECO:0000256" key="3">
    <source>
        <dbReference type="RuleBase" id="RU362028"/>
    </source>
</evidence>
<dbReference type="Pfam" id="PF00849">
    <property type="entry name" value="PseudoU_synth_2"/>
    <property type="match status" value="1"/>
</dbReference>
<dbReference type="InterPro" id="IPR006225">
    <property type="entry name" value="PsdUridine_synth_RluC/D"/>
</dbReference>
<dbReference type="GO" id="GO:0016853">
    <property type="term" value="F:isomerase activity"/>
    <property type="evidence" value="ECO:0007669"/>
    <property type="project" value="UniProtKB-KW"/>
</dbReference>
<dbReference type="InterPro" id="IPR020103">
    <property type="entry name" value="PsdUridine_synth_cat_dom_sf"/>
</dbReference>
<feature type="domain" description="Pseudouridine synthase RsuA/RluA-like" evidence="4">
    <location>
        <begin position="108"/>
        <end position="257"/>
    </location>
</feature>
<name>A0ABU7VX00_9BACL</name>
<evidence type="ECO:0000256" key="2">
    <source>
        <dbReference type="ARBA" id="ARBA00010876"/>
    </source>
</evidence>
<evidence type="ECO:0000259" key="4">
    <source>
        <dbReference type="Pfam" id="PF00849"/>
    </source>
</evidence>
<dbReference type="SUPFAM" id="SSF55120">
    <property type="entry name" value="Pseudouridine synthase"/>
    <property type="match status" value="1"/>
</dbReference>
<keyword evidence="6" id="KW-1185">Reference proteome</keyword>
<evidence type="ECO:0000256" key="1">
    <source>
        <dbReference type="ARBA" id="ARBA00000073"/>
    </source>
</evidence>
<accession>A0ABU7VX00</accession>
<comment type="catalytic activity">
    <reaction evidence="1 3">
        <text>a uridine in RNA = a pseudouridine in RNA</text>
        <dbReference type="Rhea" id="RHEA:48348"/>
        <dbReference type="Rhea" id="RHEA-COMP:12068"/>
        <dbReference type="Rhea" id="RHEA-COMP:12069"/>
        <dbReference type="ChEBI" id="CHEBI:65314"/>
        <dbReference type="ChEBI" id="CHEBI:65315"/>
    </reaction>
</comment>
<dbReference type="InterPro" id="IPR050188">
    <property type="entry name" value="RluA_PseudoU_synthase"/>
</dbReference>
<sequence length="316" mass="35061">MSKGIAGQRRGEWLELMPGKLNPPEHGGRYEAALVWLERELVFPAKLLRTLDAEGGIKLAGDRLRLRLFPPENSQYPPAFTLSESVSSGRPDSSCPPVEILYEDDFCLVVHKPAGVKVHPDGESREPTLANLVSAIYSQRGEPVAPEHIHRLDEFTSGPVLYGKNAFARLKLDAAMARKEIGRVYVALVEGVVDPSLRVIDEPIGRDRHHASRRRVSPRGKNAVTRVELVETFPRASLVRVTLETGRTHQIRVHMSHAGHPLIGDALYGGSTRLLSHQALHGESLAFPHPLTGETVLVEDPWPDHWKPLRAKLLEP</sequence>
<evidence type="ECO:0000313" key="6">
    <source>
        <dbReference type="Proteomes" id="UP001306950"/>
    </source>
</evidence>
<keyword evidence="3 5" id="KW-0413">Isomerase</keyword>
<dbReference type="NCBIfam" id="TIGR00005">
    <property type="entry name" value="rluA_subfam"/>
    <property type="match status" value="1"/>
</dbReference>
<organism evidence="5 6">
    <name type="scientific">Paenibacillus haidiansis</name>
    <dbReference type="NCBI Taxonomy" id="1574488"/>
    <lineage>
        <taxon>Bacteria</taxon>
        <taxon>Bacillati</taxon>
        <taxon>Bacillota</taxon>
        <taxon>Bacilli</taxon>
        <taxon>Bacillales</taxon>
        <taxon>Paenibacillaceae</taxon>
        <taxon>Paenibacillus</taxon>
    </lineage>
</organism>
<dbReference type="EMBL" id="JAZHPZ010000011">
    <property type="protein sequence ID" value="MEF2968010.1"/>
    <property type="molecule type" value="Genomic_DNA"/>
</dbReference>
<gene>
    <name evidence="5" type="ORF">V3851_19455</name>
</gene>
<comment type="similarity">
    <text evidence="2 3">Belongs to the pseudouridine synthase RluA family.</text>
</comment>
<dbReference type="PANTHER" id="PTHR21600">
    <property type="entry name" value="MITOCHONDRIAL RNA PSEUDOURIDINE SYNTHASE"/>
    <property type="match status" value="1"/>
</dbReference>
<protein>
    <recommendedName>
        <fullName evidence="3">Pseudouridine synthase</fullName>
        <ecNumber evidence="3">5.4.99.-</ecNumber>
    </recommendedName>
</protein>
<dbReference type="RefSeq" id="WP_331848218.1">
    <property type="nucleotide sequence ID" value="NZ_JAZHPZ010000011.1"/>
</dbReference>
<dbReference type="Gene3D" id="3.30.2350.10">
    <property type="entry name" value="Pseudouridine synthase"/>
    <property type="match status" value="1"/>
</dbReference>
<dbReference type="PANTHER" id="PTHR21600:SF71">
    <property type="entry name" value="PSEUDOURIDINE SYNTHASE"/>
    <property type="match status" value="1"/>
</dbReference>
<dbReference type="CDD" id="cd02869">
    <property type="entry name" value="PseudoU_synth_RluA_like"/>
    <property type="match status" value="1"/>
</dbReference>
<dbReference type="EC" id="5.4.99.-" evidence="3"/>
<comment type="function">
    <text evidence="3">Responsible for synthesis of pseudouridine from uracil.</text>
</comment>
<proteinExistence type="inferred from homology"/>
<dbReference type="Proteomes" id="UP001306950">
    <property type="component" value="Unassembled WGS sequence"/>
</dbReference>
<comment type="caution">
    <text evidence="5">The sequence shown here is derived from an EMBL/GenBank/DDBJ whole genome shotgun (WGS) entry which is preliminary data.</text>
</comment>
<evidence type="ECO:0000313" key="5">
    <source>
        <dbReference type="EMBL" id="MEF2968010.1"/>
    </source>
</evidence>
<dbReference type="InterPro" id="IPR006145">
    <property type="entry name" value="PsdUridine_synth_RsuA/RluA"/>
</dbReference>
<reference evidence="5 6" key="1">
    <citation type="submission" date="2024-02" db="EMBL/GenBank/DDBJ databases">
        <title>A nitrogen-fixing paenibacillus bacterium.</title>
        <authorList>
            <person name="Zhang W.L."/>
            <person name="Chen S.F."/>
        </authorList>
    </citation>
    <scope>NUCLEOTIDE SEQUENCE [LARGE SCALE GENOMIC DNA]</scope>
    <source>
        <strain evidence="5 6">M1</strain>
    </source>
</reference>